<proteinExistence type="predicted"/>
<organism evidence="1 2">
    <name type="scientific">Araneus ventricosus</name>
    <name type="common">Orbweaver spider</name>
    <name type="synonym">Epeira ventricosa</name>
    <dbReference type="NCBI Taxonomy" id="182803"/>
    <lineage>
        <taxon>Eukaryota</taxon>
        <taxon>Metazoa</taxon>
        <taxon>Ecdysozoa</taxon>
        <taxon>Arthropoda</taxon>
        <taxon>Chelicerata</taxon>
        <taxon>Arachnida</taxon>
        <taxon>Araneae</taxon>
        <taxon>Araneomorphae</taxon>
        <taxon>Entelegynae</taxon>
        <taxon>Araneoidea</taxon>
        <taxon>Araneidae</taxon>
        <taxon>Araneus</taxon>
    </lineage>
</organism>
<evidence type="ECO:0000313" key="1">
    <source>
        <dbReference type="EMBL" id="GBL87248.1"/>
    </source>
</evidence>
<dbReference type="AlphaFoldDB" id="A0A4Y2B5G9"/>
<name>A0A4Y2B5G9_ARAVE</name>
<sequence>MMRPSPISATMFVNQFFGQQWCGLDSLNKDPMTIAPKCKLAVPDSNFSLQQACNKTRVQAWNKFDMTRMQAWNKFDMTKAQDCNKLTQASKSPWDELATSLPRQTHCKL</sequence>
<protein>
    <submittedName>
        <fullName evidence="1">Uncharacterized protein</fullName>
    </submittedName>
</protein>
<dbReference type="Proteomes" id="UP000499080">
    <property type="component" value="Unassembled WGS sequence"/>
</dbReference>
<evidence type="ECO:0000313" key="2">
    <source>
        <dbReference type="Proteomes" id="UP000499080"/>
    </source>
</evidence>
<gene>
    <name evidence="1" type="ORF">AVEN_270520_1</name>
</gene>
<keyword evidence="2" id="KW-1185">Reference proteome</keyword>
<dbReference type="EMBL" id="BGPR01000052">
    <property type="protein sequence ID" value="GBL87248.1"/>
    <property type="molecule type" value="Genomic_DNA"/>
</dbReference>
<accession>A0A4Y2B5G9</accession>
<comment type="caution">
    <text evidence="1">The sequence shown here is derived from an EMBL/GenBank/DDBJ whole genome shotgun (WGS) entry which is preliminary data.</text>
</comment>
<reference evidence="1 2" key="1">
    <citation type="journal article" date="2019" name="Sci. Rep.">
        <title>Orb-weaving spider Araneus ventricosus genome elucidates the spidroin gene catalogue.</title>
        <authorList>
            <person name="Kono N."/>
            <person name="Nakamura H."/>
            <person name="Ohtoshi R."/>
            <person name="Moran D.A.P."/>
            <person name="Shinohara A."/>
            <person name="Yoshida Y."/>
            <person name="Fujiwara M."/>
            <person name="Mori M."/>
            <person name="Tomita M."/>
            <person name="Arakawa K."/>
        </authorList>
    </citation>
    <scope>NUCLEOTIDE SEQUENCE [LARGE SCALE GENOMIC DNA]</scope>
</reference>